<dbReference type="InterPro" id="IPR023096">
    <property type="entry name" value="G6P_Isomerase_C"/>
</dbReference>
<evidence type="ECO:0000313" key="9">
    <source>
        <dbReference type="EMBL" id="PCI75491.1"/>
    </source>
</evidence>
<comment type="subcellular location">
    <subcellularLocation>
        <location evidence="7">Cytoplasm</location>
    </subcellularLocation>
</comment>
<dbReference type="PROSITE" id="PS00765">
    <property type="entry name" value="P_GLUCOSE_ISOMERASE_1"/>
    <property type="match status" value="1"/>
</dbReference>
<dbReference type="GO" id="GO:0097367">
    <property type="term" value="F:carbohydrate derivative binding"/>
    <property type="evidence" value="ECO:0007669"/>
    <property type="project" value="InterPro"/>
</dbReference>
<dbReference type="PRINTS" id="PR00662">
    <property type="entry name" value="G6PISOMERASE"/>
</dbReference>
<dbReference type="PROSITE" id="PS00174">
    <property type="entry name" value="P_GLUCOSE_ISOMERASE_2"/>
    <property type="match status" value="1"/>
</dbReference>
<comment type="pathway">
    <text evidence="7">Carbohydrate biosynthesis; gluconeogenesis.</text>
</comment>
<feature type="active site" evidence="7">
    <location>
        <position position="493"/>
    </location>
</feature>
<keyword evidence="3 7" id="KW-0312">Gluconeogenesis</keyword>
<dbReference type="GO" id="GO:0006094">
    <property type="term" value="P:gluconeogenesis"/>
    <property type="evidence" value="ECO:0007669"/>
    <property type="project" value="UniProtKB-UniRule"/>
</dbReference>
<dbReference type="NCBIfam" id="NF010695">
    <property type="entry name" value="PRK14095.1"/>
    <property type="match status" value="1"/>
</dbReference>
<evidence type="ECO:0000256" key="4">
    <source>
        <dbReference type="ARBA" id="ARBA00023152"/>
    </source>
</evidence>
<keyword evidence="4 7" id="KW-0324">Glycolysis</keyword>
<dbReference type="HAMAP" id="MF_00473">
    <property type="entry name" value="G6P_isomerase"/>
    <property type="match status" value="1"/>
</dbReference>
<dbReference type="GO" id="GO:0005829">
    <property type="term" value="C:cytosol"/>
    <property type="evidence" value="ECO:0007669"/>
    <property type="project" value="TreeGrafter"/>
</dbReference>
<evidence type="ECO:0000256" key="8">
    <source>
        <dbReference type="RuleBase" id="RU000612"/>
    </source>
</evidence>
<dbReference type="Gene3D" id="1.10.1390.10">
    <property type="match status" value="1"/>
</dbReference>
<dbReference type="PROSITE" id="PS51463">
    <property type="entry name" value="P_GLUCOSE_ISOMERASE_3"/>
    <property type="match status" value="1"/>
</dbReference>
<comment type="function">
    <text evidence="7">Catalyzes the reversible isomerization of glucose-6-phosphate to fructose-6-phosphate.</text>
</comment>
<dbReference type="EC" id="5.3.1.9" evidence="7"/>
<dbReference type="Pfam" id="PF00342">
    <property type="entry name" value="PGI"/>
    <property type="match status" value="1"/>
</dbReference>
<organism evidence="9 10">
    <name type="scientific">Aerophobetes bacterium</name>
    <dbReference type="NCBI Taxonomy" id="2030807"/>
    <lineage>
        <taxon>Bacteria</taxon>
        <taxon>Candidatus Aerophobota</taxon>
    </lineage>
</organism>
<evidence type="ECO:0000256" key="3">
    <source>
        <dbReference type="ARBA" id="ARBA00022432"/>
    </source>
</evidence>
<protein>
    <recommendedName>
        <fullName evidence="7">Glucose-6-phosphate isomerase</fullName>
        <shortName evidence="7">GPI</shortName>
        <ecNumber evidence="7">5.3.1.9</ecNumber>
    </recommendedName>
    <alternativeName>
        <fullName evidence="7">Phosphoglucose isomerase</fullName>
        <shortName evidence="7">PGI</shortName>
    </alternativeName>
    <alternativeName>
        <fullName evidence="7">Phosphohexose isomerase</fullName>
        <shortName evidence="7">PHI</shortName>
    </alternativeName>
</protein>
<reference evidence="10" key="1">
    <citation type="submission" date="2017-08" db="EMBL/GenBank/DDBJ databases">
        <title>A dynamic microbial community with high functional redundancy inhabits the cold, oxic subseafloor aquifer.</title>
        <authorList>
            <person name="Tully B.J."/>
            <person name="Wheat C.G."/>
            <person name="Glazer B.T."/>
            <person name="Huber J.A."/>
        </authorList>
    </citation>
    <scope>NUCLEOTIDE SEQUENCE [LARGE SCALE GENOMIC DNA]</scope>
</reference>
<proteinExistence type="inferred from homology"/>
<dbReference type="PANTHER" id="PTHR11469">
    <property type="entry name" value="GLUCOSE-6-PHOSPHATE ISOMERASE"/>
    <property type="match status" value="1"/>
</dbReference>
<dbReference type="InterPro" id="IPR035482">
    <property type="entry name" value="SIS_PGI_2"/>
</dbReference>
<dbReference type="GO" id="GO:0048029">
    <property type="term" value="F:monosaccharide binding"/>
    <property type="evidence" value="ECO:0007669"/>
    <property type="project" value="TreeGrafter"/>
</dbReference>
<dbReference type="EMBL" id="NVUK01000046">
    <property type="protein sequence ID" value="PCI75491.1"/>
    <property type="molecule type" value="Genomic_DNA"/>
</dbReference>
<feature type="active site" description="Proton donor" evidence="7">
    <location>
        <position position="347"/>
    </location>
</feature>
<keyword evidence="5 7" id="KW-0413">Isomerase</keyword>
<gene>
    <name evidence="7" type="primary">pgi</name>
    <name evidence="9" type="ORF">COB21_05585</name>
</gene>
<feature type="active site" evidence="7">
    <location>
        <position position="378"/>
    </location>
</feature>
<evidence type="ECO:0000256" key="5">
    <source>
        <dbReference type="ARBA" id="ARBA00023235"/>
    </source>
</evidence>
<dbReference type="UniPathway" id="UPA00138"/>
<accession>A0A2A4WZK5</accession>
<comment type="catalytic activity">
    <reaction evidence="6 7 8">
        <text>alpha-D-glucose 6-phosphate = beta-D-fructose 6-phosphate</text>
        <dbReference type="Rhea" id="RHEA:11816"/>
        <dbReference type="ChEBI" id="CHEBI:57634"/>
        <dbReference type="ChEBI" id="CHEBI:58225"/>
        <dbReference type="EC" id="5.3.1.9"/>
    </reaction>
</comment>
<sequence>MTKFNTYKATHELRKLARFPYDCTKEGAISEKRIEDFSIVSHGLKLLYATERVDENIIEALIALAKEAKAVDKMHQMQNGEIINCIEGYESENRPVLHTAMRDFFYDRKELPEVAKKLSEKAYLEHKKLRSFLDEIEQQGFTDIIQIGIGGSELGPKAIYLALEAFKRKDRRVHFISNIDPDETKSVLDLLDLSKTLVVVVSKSGVTLETRTNEAFVKSRFLEEGLSPEKHFLAVTGEKSPMDNPDHYFRSFYMWDSVGGRYSATSMVGCVVLAFALGLEKVMQFLRGASSMDQVALESDPKKNLPLFSALLGIWNHNFLHLPTRAVIPYSKALSRLPAHLQQCDMESNGKRIDKLGNVVDFSTGPIVWGEPGTNGQHSFYQLIHQGTITVPIEFIGFKESQCHVDQDFEGTTSQEKLLSNLFAQSIGLASGQENTNPNKVFPGNRPNRVLLAKQCTPYTVGALLSYFEHQIAFQGFIWDINSFDQEGVQLGKILANKIIDLFNKDIELDKKRDFPLGRLFIDQLRDL</sequence>
<comment type="pathway">
    <text evidence="1 7 8">Carbohydrate degradation; glycolysis; D-glyceraldehyde 3-phosphate and glycerone phosphate from D-glucose: step 2/4.</text>
</comment>
<evidence type="ECO:0000313" key="10">
    <source>
        <dbReference type="Proteomes" id="UP000218775"/>
    </source>
</evidence>
<dbReference type="InterPro" id="IPR001672">
    <property type="entry name" value="G6P_Isomerase"/>
</dbReference>
<dbReference type="GO" id="GO:0004347">
    <property type="term" value="F:glucose-6-phosphate isomerase activity"/>
    <property type="evidence" value="ECO:0007669"/>
    <property type="project" value="UniProtKB-UniRule"/>
</dbReference>
<dbReference type="GO" id="GO:0051156">
    <property type="term" value="P:glucose 6-phosphate metabolic process"/>
    <property type="evidence" value="ECO:0007669"/>
    <property type="project" value="TreeGrafter"/>
</dbReference>
<name>A0A2A4WZK5_UNCAE</name>
<keyword evidence="7" id="KW-0963">Cytoplasm</keyword>
<evidence type="ECO:0000256" key="2">
    <source>
        <dbReference type="ARBA" id="ARBA00006604"/>
    </source>
</evidence>
<evidence type="ECO:0000256" key="6">
    <source>
        <dbReference type="ARBA" id="ARBA00029321"/>
    </source>
</evidence>
<dbReference type="InterPro" id="IPR046348">
    <property type="entry name" value="SIS_dom_sf"/>
</dbReference>
<dbReference type="PANTHER" id="PTHR11469:SF1">
    <property type="entry name" value="GLUCOSE-6-PHOSPHATE ISOMERASE"/>
    <property type="match status" value="1"/>
</dbReference>
<dbReference type="AlphaFoldDB" id="A0A2A4WZK5"/>
<dbReference type="InterPro" id="IPR035476">
    <property type="entry name" value="SIS_PGI_1"/>
</dbReference>
<comment type="caution">
    <text evidence="9">The sequence shown here is derived from an EMBL/GenBank/DDBJ whole genome shotgun (WGS) entry which is preliminary data.</text>
</comment>
<dbReference type="UniPathway" id="UPA00109">
    <property type="reaction ID" value="UER00181"/>
</dbReference>
<dbReference type="GO" id="GO:0006096">
    <property type="term" value="P:glycolytic process"/>
    <property type="evidence" value="ECO:0007669"/>
    <property type="project" value="UniProtKB-UniRule"/>
</dbReference>
<evidence type="ECO:0000256" key="1">
    <source>
        <dbReference type="ARBA" id="ARBA00004926"/>
    </source>
</evidence>
<dbReference type="SUPFAM" id="SSF53697">
    <property type="entry name" value="SIS domain"/>
    <property type="match status" value="1"/>
</dbReference>
<evidence type="ECO:0000256" key="7">
    <source>
        <dbReference type="HAMAP-Rule" id="MF_00473"/>
    </source>
</evidence>
<comment type="similarity">
    <text evidence="2 7 8">Belongs to the GPI family.</text>
</comment>
<dbReference type="Gene3D" id="3.40.50.10490">
    <property type="entry name" value="Glucose-6-phosphate isomerase like protein, domain 1"/>
    <property type="match status" value="2"/>
</dbReference>
<dbReference type="Proteomes" id="UP000218775">
    <property type="component" value="Unassembled WGS sequence"/>
</dbReference>
<dbReference type="CDD" id="cd05016">
    <property type="entry name" value="SIS_PGI_2"/>
    <property type="match status" value="1"/>
</dbReference>
<dbReference type="CDD" id="cd05015">
    <property type="entry name" value="SIS_PGI_1"/>
    <property type="match status" value="1"/>
</dbReference>
<dbReference type="InterPro" id="IPR018189">
    <property type="entry name" value="Phosphoglucose_isomerase_CS"/>
</dbReference>